<comment type="caution">
    <text evidence="1">The sequence shown here is derived from an EMBL/GenBank/DDBJ whole genome shotgun (WGS) entry which is preliminary data.</text>
</comment>
<keyword evidence="2" id="KW-1185">Reference proteome</keyword>
<reference evidence="1" key="1">
    <citation type="submission" date="2022-03" db="EMBL/GenBank/DDBJ databases">
        <authorList>
            <person name="Tunstrom K."/>
        </authorList>
    </citation>
    <scope>NUCLEOTIDE SEQUENCE</scope>
</reference>
<evidence type="ECO:0000313" key="1">
    <source>
        <dbReference type="EMBL" id="CAH2092465.1"/>
    </source>
</evidence>
<dbReference type="Proteomes" id="UP001153954">
    <property type="component" value="Unassembled WGS sequence"/>
</dbReference>
<evidence type="ECO:0000313" key="2">
    <source>
        <dbReference type="Proteomes" id="UP001153954"/>
    </source>
</evidence>
<sequence>MGSGACARHVPLQAAPVTHHAAVSRRRTVRASMPDTQSFEAGHGTWLQHLSPRRTGIGHRIIVHPSSPGPTANAPALTEPASHPILAAAAVTISLETESSSPEMLRAALLKLHRLVMEVVHLGPQTGVLHLELPDLIQDRSLLEDLDHGLYRGRRILQGAHERAL</sequence>
<name>A0AAU9U6M5_EUPED</name>
<gene>
    <name evidence="1" type="ORF">EEDITHA_LOCUS8219</name>
</gene>
<protein>
    <submittedName>
        <fullName evidence="1">Uncharacterized protein</fullName>
    </submittedName>
</protein>
<dbReference type="EMBL" id="CAKOGL010000011">
    <property type="protein sequence ID" value="CAH2092465.1"/>
    <property type="molecule type" value="Genomic_DNA"/>
</dbReference>
<dbReference type="AlphaFoldDB" id="A0AAU9U6M5"/>
<organism evidence="1 2">
    <name type="scientific">Euphydryas editha</name>
    <name type="common">Edith's checkerspot</name>
    <dbReference type="NCBI Taxonomy" id="104508"/>
    <lineage>
        <taxon>Eukaryota</taxon>
        <taxon>Metazoa</taxon>
        <taxon>Ecdysozoa</taxon>
        <taxon>Arthropoda</taxon>
        <taxon>Hexapoda</taxon>
        <taxon>Insecta</taxon>
        <taxon>Pterygota</taxon>
        <taxon>Neoptera</taxon>
        <taxon>Endopterygota</taxon>
        <taxon>Lepidoptera</taxon>
        <taxon>Glossata</taxon>
        <taxon>Ditrysia</taxon>
        <taxon>Papilionoidea</taxon>
        <taxon>Nymphalidae</taxon>
        <taxon>Nymphalinae</taxon>
        <taxon>Euphydryas</taxon>
    </lineage>
</organism>
<proteinExistence type="predicted"/>
<accession>A0AAU9U6M5</accession>